<dbReference type="PANTHER" id="PTHR18964:SF149">
    <property type="entry name" value="BIFUNCTIONAL UDP-N-ACETYLGLUCOSAMINE 2-EPIMERASE_N-ACETYLMANNOSAMINE KINASE"/>
    <property type="match status" value="1"/>
</dbReference>
<comment type="similarity">
    <text evidence="1">Belongs to the ROK (NagC/XylR) family.</text>
</comment>
<sequence length="303" mass="31642">MGWWGKMNIGVDLGGTNIRVAVIDDNGIIIEELGCSTEVWNGPLRAIEKIIAMIQKLQEKHTVQAVGIGAPGPLDAKNGIIIEPPNLPGWQNIELTKTIESAIQMPVYLENDANAAALTEALIGAGKEADSVFYITVSTGVGGGYVYGGKLISGAQGNCGEIGNMIVDPHAIGAPNLNKGALEALASGTAIGRRAESVFGSGHGAKEVFLLAQKGNQEAADIIDEALSYLAIGIANIVHTLNPEVIVLGGGVMKSKDLMLDPLKEKVLPLLYPSLRPHLKVELASLDQKAGVVGAAMVPGQYL</sequence>
<organism evidence="2 3">
    <name type="scientific">Metabacillus idriensis</name>
    <dbReference type="NCBI Taxonomy" id="324768"/>
    <lineage>
        <taxon>Bacteria</taxon>
        <taxon>Bacillati</taxon>
        <taxon>Bacillota</taxon>
        <taxon>Bacilli</taxon>
        <taxon>Bacillales</taxon>
        <taxon>Bacillaceae</taxon>
        <taxon>Metabacillus</taxon>
    </lineage>
</organism>
<evidence type="ECO:0000313" key="2">
    <source>
        <dbReference type="EMBL" id="MRX54286.1"/>
    </source>
</evidence>
<reference evidence="2 3" key="1">
    <citation type="submission" date="2019-11" db="EMBL/GenBank/DDBJ databases">
        <title>Bacillus idriensis genome.</title>
        <authorList>
            <person name="Konopka E.N."/>
            <person name="Newman J.D."/>
        </authorList>
    </citation>
    <scope>NUCLEOTIDE SEQUENCE [LARGE SCALE GENOMIC DNA]</scope>
    <source>
        <strain evidence="2 3">DSM 19097</strain>
    </source>
</reference>
<dbReference type="Gene3D" id="3.30.420.40">
    <property type="match status" value="2"/>
</dbReference>
<dbReference type="AlphaFoldDB" id="A0A6I2MBC6"/>
<dbReference type="EMBL" id="WKKF01000002">
    <property type="protein sequence ID" value="MRX54286.1"/>
    <property type="molecule type" value="Genomic_DNA"/>
</dbReference>
<gene>
    <name evidence="2" type="ORF">GJU41_09900</name>
</gene>
<accession>A0A6I2MBC6</accession>
<name>A0A6I2MBC6_9BACI</name>
<dbReference type="Proteomes" id="UP000441585">
    <property type="component" value="Unassembled WGS sequence"/>
</dbReference>
<dbReference type="InterPro" id="IPR000600">
    <property type="entry name" value="ROK"/>
</dbReference>
<dbReference type="SUPFAM" id="SSF53067">
    <property type="entry name" value="Actin-like ATPase domain"/>
    <property type="match status" value="1"/>
</dbReference>
<dbReference type="Pfam" id="PF00480">
    <property type="entry name" value="ROK"/>
    <property type="match status" value="1"/>
</dbReference>
<protein>
    <submittedName>
        <fullName evidence="2">ROK family protein</fullName>
    </submittedName>
</protein>
<proteinExistence type="inferred from homology"/>
<evidence type="ECO:0000313" key="3">
    <source>
        <dbReference type="Proteomes" id="UP000441585"/>
    </source>
</evidence>
<comment type="caution">
    <text evidence="2">The sequence shown here is derived from an EMBL/GenBank/DDBJ whole genome shotgun (WGS) entry which is preliminary data.</text>
</comment>
<dbReference type="InterPro" id="IPR043129">
    <property type="entry name" value="ATPase_NBD"/>
</dbReference>
<evidence type="ECO:0000256" key="1">
    <source>
        <dbReference type="ARBA" id="ARBA00006479"/>
    </source>
</evidence>
<dbReference type="PANTHER" id="PTHR18964">
    <property type="entry name" value="ROK (REPRESSOR, ORF, KINASE) FAMILY"/>
    <property type="match status" value="1"/>
</dbReference>
<keyword evidence="3" id="KW-1185">Reference proteome</keyword>